<keyword evidence="6" id="KW-0808">Transferase</keyword>
<evidence type="ECO:0000256" key="11">
    <source>
        <dbReference type="ARBA" id="ARBA00022989"/>
    </source>
</evidence>
<keyword evidence="8" id="KW-0547">Nucleotide-binding</keyword>
<evidence type="ECO:0000256" key="7">
    <source>
        <dbReference type="ARBA" id="ARBA00022692"/>
    </source>
</evidence>
<organism evidence="18 19">
    <name type="scientific">Candidatus Korobacter versatilis</name>
    <dbReference type="NCBI Taxonomy" id="658062"/>
    <lineage>
        <taxon>Bacteria</taxon>
        <taxon>Pseudomonadati</taxon>
        <taxon>Acidobacteriota</taxon>
        <taxon>Terriglobia</taxon>
        <taxon>Terriglobales</taxon>
        <taxon>Candidatus Korobacteraceae</taxon>
        <taxon>Candidatus Korobacter</taxon>
    </lineage>
</organism>
<dbReference type="InterPro" id="IPR033479">
    <property type="entry name" value="dCache_1"/>
</dbReference>
<evidence type="ECO:0000313" key="18">
    <source>
        <dbReference type="EMBL" id="MBI2678862.1"/>
    </source>
</evidence>
<dbReference type="InterPro" id="IPR011006">
    <property type="entry name" value="CheY-like_superfamily"/>
</dbReference>
<dbReference type="EMBL" id="JACPNR010000011">
    <property type="protein sequence ID" value="MBI2678862.1"/>
    <property type="molecule type" value="Genomic_DNA"/>
</dbReference>
<keyword evidence="7 15" id="KW-0812">Transmembrane</keyword>
<evidence type="ECO:0000259" key="17">
    <source>
        <dbReference type="PROSITE" id="PS50110"/>
    </source>
</evidence>
<evidence type="ECO:0000256" key="15">
    <source>
        <dbReference type="SAM" id="Phobius"/>
    </source>
</evidence>
<feature type="modified residue" description="4-aspartylphosphate" evidence="14">
    <location>
        <position position="659"/>
    </location>
</feature>
<protein>
    <recommendedName>
        <fullName evidence="3">histidine kinase</fullName>
        <ecNumber evidence="3">2.7.13.3</ecNumber>
    </recommendedName>
</protein>
<dbReference type="GO" id="GO:0005524">
    <property type="term" value="F:ATP binding"/>
    <property type="evidence" value="ECO:0007669"/>
    <property type="project" value="UniProtKB-KW"/>
</dbReference>
<keyword evidence="4" id="KW-1003">Cell membrane</keyword>
<dbReference type="PROSITE" id="PS50109">
    <property type="entry name" value="HIS_KIN"/>
    <property type="match status" value="1"/>
</dbReference>
<dbReference type="GO" id="GO:0005886">
    <property type="term" value="C:plasma membrane"/>
    <property type="evidence" value="ECO:0007669"/>
    <property type="project" value="UniProtKB-SubCell"/>
</dbReference>
<dbReference type="CDD" id="cd18774">
    <property type="entry name" value="PDC2_HK_sensor"/>
    <property type="match status" value="1"/>
</dbReference>
<dbReference type="InterPro" id="IPR036097">
    <property type="entry name" value="HisK_dim/P_sf"/>
</dbReference>
<reference evidence="18" key="1">
    <citation type="submission" date="2020-07" db="EMBL/GenBank/DDBJ databases">
        <title>Huge and variable diversity of episymbiotic CPR bacteria and DPANN archaea in groundwater ecosystems.</title>
        <authorList>
            <person name="He C.Y."/>
            <person name="Keren R."/>
            <person name="Whittaker M."/>
            <person name="Farag I.F."/>
            <person name="Doudna J."/>
            <person name="Cate J.H.D."/>
            <person name="Banfield J.F."/>
        </authorList>
    </citation>
    <scope>NUCLEOTIDE SEQUENCE</scope>
    <source>
        <strain evidence="18">NC_groundwater_580_Pr5_B-0.1um_64_19</strain>
    </source>
</reference>
<dbReference type="SUPFAM" id="SSF52172">
    <property type="entry name" value="CheY-like"/>
    <property type="match status" value="1"/>
</dbReference>
<keyword evidence="10" id="KW-0067">ATP-binding</keyword>
<comment type="caution">
    <text evidence="18">The sequence shown here is derived from an EMBL/GenBank/DDBJ whole genome shotgun (WGS) entry which is preliminary data.</text>
</comment>
<dbReference type="Pfam" id="PF02518">
    <property type="entry name" value="HATPase_c"/>
    <property type="match status" value="1"/>
</dbReference>
<feature type="transmembrane region" description="Helical" evidence="15">
    <location>
        <begin position="270"/>
        <end position="290"/>
    </location>
</feature>
<evidence type="ECO:0000256" key="12">
    <source>
        <dbReference type="ARBA" id="ARBA00023012"/>
    </source>
</evidence>
<dbReference type="Pfam" id="PF00512">
    <property type="entry name" value="HisKA"/>
    <property type="match status" value="1"/>
</dbReference>
<feature type="transmembrane region" description="Helical" evidence="15">
    <location>
        <begin position="302"/>
        <end position="324"/>
    </location>
</feature>
<comment type="catalytic activity">
    <reaction evidence="1">
        <text>ATP + protein L-histidine = ADP + protein N-phospho-L-histidine.</text>
        <dbReference type="EC" id="2.7.13.3"/>
    </reaction>
</comment>
<dbReference type="SMART" id="SM00388">
    <property type="entry name" value="HisKA"/>
    <property type="match status" value="1"/>
</dbReference>
<dbReference type="Gene3D" id="3.40.50.2300">
    <property type="match status" value="1"/>
</dbReference>
<dbReference type="InterPro" id="IPR001789">
    <property type="entry name" value="Sig_transdc_resp-reg_receiver"/>
</dbReference>
<dbReference type="InterPro" id="IPR004358">
    <property type="entry name" value="Sig_transdc_His_kin-like_C"/>
</dbReference>
<sequence>MAAGGVTNGKGSKQAAGKNGSYFRDHPLRTYGLVIALGVVPLGMFLFGAHRLINYQQTQQLLKNSSSTGKRVALVIEDSLNDSKRFLQTVAARPDIVEQTKAAGAAATGETLGRVRTIGPQFSALIIYDRDGKKLASDPAAAELAGEVRLEDVRRGLETEESTYVSAFLARGDGYAAVLAVPIRDRGGREVGVLVGEEGLESVTRALYTYSSEEASGLYFIVDQNGQVVGKEQGKLRMVEANRDAVGRLAKQAPKESGERIMIAGQETIVAYRAIPSAGWAALISVPTAVLEEALWKAEKMLALFGGIMLLLAVGGGGAVAALLQRFRARETRYQQEIAAREHALEVDGRLRQAQKMEAVGRLASGVAHDFNNILNVVSGYAELLTLGAQLPETERKMVTEIQAAAKRAAGLTHQLLAFGRKQVMAPVVLDPNATCREMERMLERALGEDVELVTQLDPKISRVLIDRGQLEQVLLNLAVNARDAMPRGGRLVVATRMAHLDEAYAEMNAGVVRGRYVELSVSDNGEGMTEETRKHLFEPFYTTKEVGRGTGLGLATVYGIVKQSGGHVSVYSEVGHGSVFKVYLPATDAPEQKEAAQVAEISGGTETILLVEDETQLRTVSRMFLESRGYTVFEAPTGNDALRLLEDSASNAALVITDVVMPGISGRDLARQIATRQPNMKILFMSGYTDDAMLRHGLEHGNVPFIRKPFSLQELSTKVRAVLAQPLGSA</sequence>
<evidence type="ECO:0000256" key="10">
    <source>
        <dbReference type="ARBA" id="ARBA00022840"/>
    </source>
</evidence>
<evidence type="ECO:0000256" key="9">
    <source>
        <dbReference type="ARBA" id="ARBA00022777"/>
    </source>
</evidence>
<dbReference type="Proteomes" id="UP000779809">
    <property type="component" value="Unassembled WGS sequence"/>
</dbReference>
<proteinExistence type="predicted"/>
<dbReference type="InterPro" id="IPR003594">
    <property type="entry name" value="HATPase_dom"/>
</dbReference>
<dbReference type="CDD" id="cd00156">
    <property type="entry name" value="REC"/>
    <property type="match status" value="1"/>
</dbReference>
<dbReference type="SMART" id="SM00387">
    <property type="entry name" value="HATPase_c"/>
    <property type="match status" value="1"/>
</dbReference>
<dbReference type="PANTHER" id="PTHR43065">
    <property type="entry name" value="SENSOR HISTIDINE KINASE"/>
    <property type="match status" value="1"/>
</dbReference>
<evidence type="ECO:0000256" key="13">
    <source>
        <dbReference type="ARBA" id="ARBA00023136"/>
    </source>
</evidence>
<evidence type="ECO:0000259" key="16">
    <source>
        <dbReference type="PROSITE" id="PS50109"/>
    </source>
</evidence>
<feature type="domain" description="Response regulatory" evidence="17">
    <location>
        <begin position="608"/>
        <end position="724"/>
    </location>
</feature>
<evidence type="ECO:0000256" key="6">
    <source>
        <dbReference type="ARBA" id="ARBA00022679"/>
    </source>
</evidence>
<dbReference type="PROSITE" id="PS50110">
    <property type="entry name" value="RESPONSE_REGULATORY"/>
    <property type="match status" value="1"/>
</dbReference>
<keyword evidence="13 15" id="KW-0472">Membrane</keyword>
<dbReference type="InterPro" id="IPR036890">
    <property type="entry name" value="HATPase_C_sf"/>
</dbReference>
<evidence type="ECO:0000256" key="2">
    <source>
        <dbReference type="ARBA" id="ARBA00004651"/>
    </source>
</evidence>
<comment type="subcellular location">
    <subcellularLocation>
        <location evidence="2">Cell membrane</location>
        <topology evidence="2">Multi-pass membrane protein</topology>
    </subcellularLocation>
</comment>
<dbReference type="CDD" id="cd00082">
    <property type="entry name" value="HisKA"/>
    <property type="match status" value="1"/>
</dbReference>
<gene>
    <name evidence="18" type="ORF">HYX28_08775</name>
</gene>
<feature type="domain" description="Histidine kinase" evidence="16">
    <location>
        <begin position="366"/>
        <end position="589"/>
    </location>
</feature>
<evidence type="ECO:0000256" key="5">
    <source>
        <dbReference type="ARBA" id="ARBA00022553"/>
    </source>
</evidence>
<evidence type="ECO:0000256" key="4">
    <source>
        <dbReference type="ARBA" id="ARBA00022475"/>
    </source>
</evidence>
<keyword evidence="12" id="KW-0902">Two-component regulatory system</keyword>
<evidence type="ECO:0000256" key="1">
    <source>
        <dbReference type="ARBA" id="ARBA00000085"/>
    </source>
</evidence>
<keyword evidence="9" id="KW-0418">Kinase</keyword>
<dbReference type="SUPFAM" id="SSF47384">
    <property type="entry name" value="Homodimeric domain of signal transducing histidine kinase"/>
    <property type="match status" value="1"/>
</dbReference>
<dbReference type="Gene3D" id="3.30.565.10">
    <property type="entry name" value="Histidine kinase-like ATPase, C-terminal domain"/>
    <property type="match status" value="1"/>
</dbReference>
<accession>A0A932A962</accession>
<dbReference type="InterPro" id="IPR003661">
    <property type="entry name" value="HisK_dim/P_dom"/>
</dbReference>
<dbReference type="AlphaFoldDB" id="A0A932A962"/>
<dbReference type="PRINTS" id="PR00344">
    <property type="entry name" value="BCTRLSENSOR"/>
</dbReference>
<dbReference type="PANTHER" id="PTHR43065:SF46">
    <property type="entry name" value="C4-DICARBOXYLATE TRANSPORT SENSOR PROTEIN DCTB"/>
    <property type="match status" value="1"/>
</dbReference>
<dbReference type="InterPro" id="IPR005467">
    <property type="entry name" value="His_kinase_dom"/>
</dbReference>
<evidence type="ECO:0000256" key="14">
    <source>
        <dbReference type="PROSITE-ProRule" id="PRU00169"/>
    </source>
</evidence>
<dbReference type="Gene3D" id="3.30.450.20">
    <property type="entry name" value="PAS domain"/>
    <property type="match status" value="2"/>
</dbReference>
<name>A0A932A962_9BACT</name>
<keyword evidence="5 14" id="KW-0597">Phosphoprotein</keyword>
<dbReference type="Pfam" id="PF02743">
    <property type="entry name" value="dCache_1"/>
    <property type="match status" value="1"/>
</dbReference>
<dbReference type="EC" id="2.7.13.3" evidence="3"/>
<evidence type="ECO:0000256" key="3">
    <source>
        <dbReference type="ARBA" id="ARBA00012438"/>
    </source>
</evidence>
<evidence type="ECO:0000256" key="8">
    <source>
        <dbReference type="ARBA" id="ARBA00022741"/>
    </source>
</evidence>
<dbReference type="SMART" id="SM00448">
    <property type="entry name" value="REC"/>
    <property type="match status" value="1"/>
</dbReference>
<evidence type="ECO:0000313" key="19">
    <source>
        <dbReference type="Proteomes" id="UP000779809"/>
    </source>
</evidence>
<dbReference type="Pfam" id="PF00072">
    <property type="entry name" value="Response_reg"/>
    <property type="match status" value="1"/>
</dbReference>
<keyword evidence="11 15" id="KW-1133">Transmembrane helix</keyword>
<dbReference type="Gene3D" id="1.10.287.130">
    <property type="match status" value="1"/>
</dbReference>
<feature type="transmembrane region" description="Helical" evidence="15">
    <location>
        <begin position="31"/>
        <end position="53"/>
    </location>
</feature>
<dbReference type="GO" id="GO:0000155">
    <property type="term" value="F:phosphorelay sensor kinase activity"/>
    <property type="evidence" value="ECO:0007669"/>
    <property type="project" value="InterPro"/>
</dbReference>
<dbReference type="SUPFAM" id="SSF55874">
    <property type="entry name" value="ATPase domain of HSP90 chaperone/DNA topoisomerase II/histidine kinase"/>
    <property type="match status" value="1"/>
</dbReference>